<accession>Q8RAY3</accession>
<protein>
    <recommendedName>
        <fullName evidence="3">Histidine kinase/HSP90-like ATPase domain-containing protein</fullName>
    </recommendedName>
</protein>
<dbReference type="eggNOG" id="COG2172">
    <property type="taxonomic scope" value="Bacteria"/>
</dbReference>
<name>Q8RAY3_CALS4</name>
<dbReference type="STRING" id="273068.TTE1050"/>
<proteinExistence type="predicted"/>
<dbReference type="HOGENOM" id="CLU_2166325_0_0_9"/>
<dbReference type="OrthoDB" id="9780487at2"/>
<sequence>MTEKLEVDIAVKADLFILEYRLKKFMEKFNIDIPSALLVARELATNILKYGKKGFIEVKLKEDGLCLVAEDIGKADVDNGEKRPAGGLGIGLEVVKKSSNEFEIERKPGG</sequence>
<dbReference type="SUPFAM" id="SSF55874">
    <property type="entry name" value="ATPase domain of HSP90 chaperone/DNA topoisomerase II/histidine kinase"/>
    <property type="match status" value="1"/>
</dbReference>
<gene>
    <name evidence="1" type="ordered locus">TTE1050</name>
</gene>
<dbReference type="EMBL" id="AE008691">
    <property type="protein sequence ID" value="AAM24300.1"/>
    <property type="molecule type" value="Genomic_DNA"/>
</dbReference>
<keyword evidence="2" id="KW-1185">Reference proteome</keyword>
<evidence type="ECO:0000313" key="1">
    <source>
        <dbReference type="EMBL" id="AAM24300.1"/>
    </source>
</evidence>
<dbReference type="Gene3D" id="3.30.565.10">
    <property type="entry name" value="Histidine kinase-like ATPase, C-terminal domain"/>
    <property type="match status" value="1"/>
</dbReference>
<dbReference type="Proteomes" id="UP000000555">
    <property type="component" value="Chromosome"/>
</dbReference>
<evidence type="ECO:0008006" key="3">
    <source>
        <dbReference type="Google" id="ProtNLM"/>
    </source>
</evidence>
<dbReference type="AlphaFoldDB" id="Q8RAY3"/>
<organism evidence="1 2">
    <name type="scientific">Caldanaerobacter subterraneus subsp. tengcongensis (strain DSM 15242 / JCM 11007 / NBRC 100824 / MB4)</name>
    <name type="common">Thermoanaerobacter tengcongensis</name>
    <dbReference type="NCBI Taxonomy" id="273068"/>
    <lineage>
        <taxon>Bacteria</taxon>
        <taxon>Bacillati</taxon>
        <taxon>Bacillota</taxon>
        <taxon>Clostridia</taxon>
        <taxon>Thermoanaerobacterales</taxon>
        <taxon>Thermoanaerobacteraceae</taxon>
        <taxon>Caldanaerobacter</taxon>
    </lineage>
</organism>
<dbReference type="RefSeq" id="WP_011025413.1">
    <property type="nucleotide sequence ID" value="NC_003869.1"/>
</dbReference>
<dbReference type="KEGG" id="tte:TTE1050"/>
<evidence type="ECO:0000313" key="2">
    <source>
        <dbReference type="Proteomes" id="UP000000555"/>
    </source>
</evidence>
<dbReference type="InterPro" id="IPR036890">
    <property type="entry name" value="HATPase_C_sf"/>
</dbReference>
<reference evidence="1 2" key="1">
    <citation type="journal article" date="2002" name="Genome Res.">
        <title>A complete sequence of the T. tengcongensis genome.</title>
        <authorList>
            <person name="Bao Q."/>
            <person name="Tian Y."/>
            <person name="Li W."/>
            <person name="Xu Z."/>
            <person name="Xuan Z."/>
            <person name="Hu S."/>
            <person name="Dong W."/>
            <person name="Yang J."/>
            <person name="Chen Y."/>
            <person name="Xue Y."/>
            <person name="Xu Y."/>
            <person name="Lai X."/>
            <person name="Huang L."/>
            <person name="Dong X."/>
            <person name="Ma Y."/>
            <person name="Ling L."/>
            <person name="Tan H."/>
            <person name="Chen R."/>
            <person name="Wang J."/>
            <person name="Yu J."/>
            <person name="Yang H."/>
        </authorList>
    </citation>
    <scope>NUCLEOTIDE SEQUENCE [LARGE SCALE GENOMIC DNA]</scope>
    <source>
        <strain evidence="2">DSM 15242 / JCM 11007 / NBRC 100824 / MB4</strain>
    </source>
</reference>